<feature type="region of interest" description="Disordered" evidence="1">
    <location>
        <begin position="1"/>
        <end position="58"/>
    </location>
</feature>
<feature type="compositionally biased region" description="Low complexity" evidence="1">
    <location>
        <begin position="12"/>
        <end position="23"/>
    </location>
</feature>
<accession>A0ABD0LGG5</accession>
<proteinExistence type="predicted"/>
<keyword evidence="3" id="KW-1185">Reference proteome</keyword>
<reference evidence="2 3" key="1">
    <citation type="journal article" date="2023" name="Sci. Data">
        <title>Genome assembly of the Korean intertidal mud-creeper Batillaria attramentaria.</title>
        <authorList>
            <person name="Patra A.K."/>
            <person name="Ho P.T."/>
            <person name="Jun S."/>
            <person name="Lee S.J."/>
            <person name="Kim Y."/>
            <person name="Won Y.J."/>
        </authorList>
    </citation>
    <scope>NUCLEOTIDE SEQUENCE [LARGE SCALE GENOMIC DNA]</scope>
    <source>
        <strain evidence="2">Wonlab-2016</strain>
    </source>
</reference>
<dbReference type="EMBL" id="JACVVK020000050">
    <property type="protein sequence ID" value="KAK7498473.1"/>
    <property type="molecule type" value="Genomic_DNA"/>
</dbReference>
<comment type="caution">
    <text evidence="2">The sequence shown here is derived from an EMBL/GenBank/DDBJ whole genome shotgun (WGS) entry which is preliminary data.</text>
</comment>
<evidence type="ECO:0000256" key="1">
    <source>
        <dbReference type="SAM" id="MobiDB-lite"/>
    </source>
</evidence>
<feature type="compositionally biased region" description="Basic and acidic residues" evidence="1">
    <location>
        <begin position="41"/>
        <end position="58"/>
    </location>
</feature>
<protein>
    <submittedName>
        <fullName evidence="2">Uncharacterized protein</fullName>
    </submittedName>
</protein>
<sequence>TRSRQLIEVTYSSSEGPSSTQSSLVLLRFPRDSAPPGLSEWPRDVRAKTDRTSPGDIS</sequence>
<dbReference type="Proteomes" id="UP001519460">
    <property type="component" value="Unassembled WGS sequence"/>
</dbReference>
<gene>
    <name evidence="2" type="ORF">BaRGS_00010133</name>
</gene>
<evidence type="ECO:0000313" key="2">
    <source>
        <dbReference type="EMBL" id="KAK7498473.1"/>
    </source>
</evidence>
<evidence type="ECO:0000313" key="3">
    <source>
        <dbReference type="Proteomes" id="UP001519460"/>
    </source>
</evidence>
<feature type="non-terminal residue" evidence="2">
    <location>
        <position position="1"/>
    </location>
</feature>
<organism evidence="2 3">
    <name type="scientific">Batillaria attramentaria</name>
    <dbReference type="NCBI Taxonomy" id="370345"/>
    <lineage>
        <taxon>Eukaryota</taxon>
        <taxon>Metazoa</taxon>
        <taxon>Spiralia</taxon>
        <taxon>Lophotrochozoa</taxon>
        <taxon>Mollusca</taxon>
        <taxon>Gastropoda</taxon>
        <taxon>Caenogastropoda</taxon>
        <taxon>Sorbeoconcha</taxon>
        <taxon>Cerithioidea</taxon>
        <taxon>Batillariidae</taxon>
        <taxon>Batillaria</taxon>
    </lineage>
</organism>
<name>A0ABD0LGG5_9CAEN</name>
<dbReference type="AlphaFoldDB" id="A0ABD0LGG5"/>